<dbReference type="Proteomes" id="UP001153712">
    <property type="component" value="Chromosome 8"/>
</dbReference>
<feature type="compositionally biased region" description="Basic and acidic residues" evidence="1">
    <location>
        <begin position="17"/>
        <end position="35"/>
    </location>
</feature>
<dbReference type="EMBL" id="OU900101">
    <property type="protein sequence ID" value="CAG9864337.1"/>
    <property type="molecule type" value="Genomic_DNA"/>
</dbReference>
<gene>
    <name evidence="2" type="ORF">PHYEVI_LOCUS10594</name>
</gene>
<evidence type="ECO:0000313" key="3">
    <source>
        <dbReference type="Proteomes" id="UP001153712"/>
    </source>
</evidence>
<organism evidence="2 3">
    <name type="scientific">Phyllotreta striolata</name>
    <name type="common">Striped flea beetle</name>
    <name type="synonym">Crioceris striolata</name>
    <dbReference type="NCBI Taxonomy" id="444603"/>
    <lineage>
        <taxon>Eukaryota</taxon>
        <taxon>Metazoa</taxon>
        <taxon>Ecdysozoa</taxon>
        <taxon>Arthropoda</taxon>
        <taxon>Hexapoda</taxon>
        <taxon>Insecta</taxon>
        <taxon>Pterygota</taxon>
        <taxon>Neoptera</taxon>
        <taxon>Endopterygota</taxon>
        <taxon>Coleoptera</taxon>
        <taxon>Polyphaga</taxon>
        <taxon>Cucujiformia</taxon>
        <taxon>Chrysomeloidea</taxon>
        <taxon>Chrysomelidae</taxon>
        <taxon>Galerucinae</taxon>
        <taxon>Alticini</taxon>
        <taxon>Phyllotreta</taxon>
    </lineage>
</organism>
<evidence type="ECO:0000256" key="1">
    <source>
        <dbReference type="SAM" id="MobiDB-lite"/>
    </source>
</evidence>
<evidence type="ECO:0000313" key="2">
    <source>
        <dbReference type="EMBL" id="CAG9864337.1"/>
    </source>
</evidence>
<sequence length="119" mass="13685">MAHRLSLLRHSRTTSHKNAEMDKSHENPERQRDQEMYNEEESEDEERKEQTSDQNVQQNGGADRPPISTTTTNMINGQPIRGLKVGLYKFIEDRWMDGLLYHLTSVGVEPTSTVGTNEQ</sequence>
<name>A0A9N9XTC1_PHYSR</name>
<feature type="compositionally biased region" description="Polar residues" evidence="1">
    <location>
        <begin position="67"/>
        <end position="76"/>
    </location>
</feature>
<accession>A0A9N9XTC1</accession>
<proteinExistence type="predicted"/>
<keyword evidence="3" id="KW-1185">Reference proteome</keyword>
<dbReference type="AlphaFoldDB" id="A0A9N9XTC1"/>
<feature type="compositionally biased region" description="Basic residues" evidence="1">
    <location>
        <begin position="1"/>
        <end position="15"/>
    </location>
</feature>
<protein>
    <submittedName>
        <fullName evidence="2">Uncharacterized protein</fullName>
    </submittedName>
</protein>
<reference evidence="2" key="1">
    <citation type="submission" date="2022-01" db="EMBL/GenBank/DDBJ databases">
        <authorList>
            <person name="King R."/>
        </authorList>
    </citation>
    <scope>NUCLEOTIDE SEQUENCE</scope>
</reference>
<feature type="region of interest" description="Disordered" evidence="1">
    <location>
        <begin position="1"/>
        <end position="79"/>
    </location>
</feature>